<evidence type="ECO:0000256" key="6">
    <source>
        <dbReference type="ARBA" id="ARBA00023002"/>
    </source>
</evidence>
<evidence type="ECO:0000256" key="1">
    <source>
        <dbReference type="ARBA" id="ARBA00002526"/>
    </source>
</evidence>
<keyword evidence="7 14" id="KW-0311">Gluconate utilization</keyword>
<feature type="domain" description="6-phosphogluconate dehydrogenase C-terminal" evidence="15">
    <location>
        <begin position="181"/>
        <end position="482"/>
    </location>
</feature>
<dbReference type="InterPro" id="IPR008927">
    <property type="entry name" value="6-PGluconate_DH-like_C_sf"/>
</dbReference>
<evidence type="ECO:0000256" key="8">
    <source>
        <dbReference type="ARBA" id="ARBA00023126"/>
    </source>
</evidence>
<comment type="function">
    <text evidence="1 10">Catalyzes the oxidative decarboxylation of 6-phosphogluconate to ribulose 5-phosphate and CO(2), with concomitant reduction of NADP to NADPH.</text>
</comment>
<reference evidence="16 17" key="1">
    <citation type="submission" date="2020-10" db="EMBL/GenBank/DDBJ databases">
        <title>Wide distribution of Phycisphaera-like planctomycetes from WD2101 soil group in peatlands and genome analysis of the first cultivated representative.</title>
        <authorList>
            <person name="Dedysh S.N."/>
            <person name="Beletsky A.V."/>
            <person name="Ivanova A."/>
            <person name="Kulichevskaya I.S."/>
            <person name="Suzina N.E."/>
            <person name="Philippov D.A."/>
            <person name="Rakitin A.L."/>
            <person name="Mardanov A.V."/>
            <person name="Ravin N.V."/>
        </authorList>
    </citation>
    <scope>NUCLEOTIDE SEQUENCE [LARGE SCALE GENOMIC DNA]</scope>
    <source>
        <strain evidence="16 17">M1803</strain>
    </source>
</reference>
<dbReference type="Gene3D" id="3.40.50.720">
    <property type="entry name" value="NAD(P)-binding Rossmann-like Domain"/>
    <property type="match status" value="1"/>
</dbReference>
<dbReference type="Gene3D" id="1.20.5.320">
    <property type="entry name" value="6-Phosphogluconate Dehydrogenase, domain 3"/>
    <property type="match status" value="1"/>
</dbReference>
<evidence type="ECO:0000256" key="14">
    <source>
        <dbReference type="RuleBase" id="RU000485"/>
    </source>
</evidence>
<evidence type="ECO:0000256" key="9">
    <source>
        <dbReference type="ARBA" id="ARBA00048640"/>
    </source>
</evidence>
<organism evidence="16 17">
    <name type="scientific">Humisphaera borealis</name>
    <dbReference type="NCBI Taxonomy" id="2807512"/>
    <lineage>
        <taxon>Bacteria</taxon>
        <taxon>Pseudomonadati</taxon>
        <taxon>Planctomycetota</taxon>
        <taxon>Phycisphaerae</taxon>
        <taxon>Tepidisphaerales</taxon>
        <taxon>Tepidisphaeraceae</taxon>
        <taxon>Humisphaera</taxon>
    </lineage>
</organism>
<comment type="subunit">
    <text evidence="10">Homodimer.</text>
</comment>
<dbReference type="Gene3D" id="1.10.1040.10">
    <property type="entry name" value="N-(1-d-carboxylethyl)-l-norvaline Dehydrogenase, domain 2"/>
    <property type="match status" value="1"/>
</dbReference>
<evidence type="ECO:0000256" key="12">
    <source>
        <dbReference type="PIRSR" id="PIRSR000109-2"/>
    </source>
</evidence>
<evidence type="ECO:0000256" key="5">
    <source>
        <dbReference type="ARBA" id="ARBA00018193"/>
    </source>
</evidence>
<dbReference type="KEGG" id="hbs:IPV69_06510"/>
<dbReference type="FunFam" id="3.40.50.720:FF:000007">
    <property type="entry name" value="6-phosphogluconate dehydrogenase, decarboxylating"/>
    <property type="match status" value="1"/>
</dbReference>
<keyword evidence="6 10" id="KW-0560">Oxidoreductase</keyword>
<evidence type="ECO:0000256" key="10">
    <source>
        <dbReference type="PIRNR" id="PIRNR000109"/>
    </source>
</evidence>
<protein>
    <recommendedName>
        <fullName evidence="5 10">6-phosphogluconate dehydrogenase, decarboxylating</fullName>
        <ecNumber evidence="4 10">1.1.1.44</ecNumber>
    </recommendedName>
</protein>
<dbReference type="EMBL" id="CP063458">
    <property type="protein sequence ID" value="QOV91007.1"/>
    <property type="molecule type" value="Genomic_DNA"/>
</dbReference>
<dbReference type="Pfam" id="PF00393">
    <property type="entry name" value="6PGD"/>
    <property type="match status" value="1"/>
</dbReference>
<sequence length="484" mass="53258">MPGQAFGVIGLEVMGRNIALNIERNGFPIAVFNRTFSKTQEFLADEAKGKNAKGAEKIEDFVKLLDRPRRILMMVKAGFATDATIKWITPFLEPGDILIDGGNSLYTDTERRATELAPTGIKFFGMGVSGGEEGALWGPSIMPGGDRESYEHLKPILDKIAAKAPSDGVPCVTYCGERGAGHFVKMVHNGIEYGDMQLIAEAYDLLKNVGGLNNHQLREVFAEWNRSELQSFLIDITEKVINFGDPQDPTDGPPRPLVEQIRDVVGMKGTGTWTIKAGLDLLVPIPTMAAAVDMRELSMLKGEREAASKVLSGPSPAKTTGDLKQFINDVKDALYCSKIASYAQGMALLAAANKTKEQGGFDFKMNLPDLPMIWRAGCIIRAVFLEEITQAFKKNPSLPNLFLDDKFKEMVAARQAAWRRIIKVGVDNGIGLPAFSGSLAYYDSYRRARLPGNLIQAQRDFFGAHTYERTEKPGTFIHTEWSAK</sequence>
<feature type="binding site" evidence="13">
    <location>
        <begin position="75"/>
        <end position="77"/>
    </location>
    <ligand>
        <name>NADP(+)</name>
        <dbReference type="ChEBI" id="CHEBI:58349"/>
    </ligand>
</feature>
<comment type="pathway">
    <text evidence="2 10 14">Carbohydrate degradation; pentose phosphate pathway; D-ribulose 5-phosphate from D-glucose 6-phosphate (oxidative stage): step 3/3.</text>
</comment>
<dbReference type="SUPFAM" id="SSF48179">
    <property type="entry name" value="6-phosphogluconate dehydrogenase C-terminal domain-like"/>
    <property type="match status" value="1"/>
</dbReference>
<feature type="binding site" description="in other chain" evidence="12">
    <location>
        <position position="268"/>
    </location>
    <ligand>
        <name>substrate</name>
        <note>ligand shared between dimeric partners</note>
    </ligand>
</feature>
<comment type="catalytic activity">
    <reaction evidence="9 10 14">
        <text>6-phospho-D-gluconate + NADP(+) = D-ribulose 5-phosphate + CO2 + NADPH</text>
        <dbReference type="Rhea" id="RHEA:10116"/>
        <dbReference type="ChEBI" id="CHEBI:16526"/>
        <dbReference type="ChEBI" id="CHEBI:57783"/>
        <dbReference type="ChEBI" id="CHEBI:58121"/>
        <dbReference type="ChEBI" id="CHEBI:58349"/>
        <dbReference type="ChEBI" id="CHEBI:58759"/>
        <dbReference type="EC" id="1.1.1.44"/>
    </reaction>
</comment>
<evidence type="ECO:0000313" key="17">
    <source>
        <dbReference type="Proteomes" id="UP000593765"/>
    </source>
</evidence>
<feature type="binding site" evidence="13">
    <location>
        <begin position="10"/>
        <end position="15"/>
    </location>
    <ligand>
        <name>NADP(+)</name>
        <dbReference type="ChEBI" id="CHEBI:58349"/>
    </ligand>
</feature>
<name>A0A7M2WZR6_9BACT</name>
<keyword evidence="8 10" id="KW-0570">Pentose shunt</keyword>
<dbReference type="EC" id="1.1.1.44" evidence="4 10"/>
<feature type="binding site" description="in other chain" evidence="12">
    <location>
        <begin position="188"/>
        <end position="189"/>
    </location>
    <ligand>
        <name>substrate</name>
        <note>ligand shared between dimeric partners</note>
    </ligand>
</feature>
<keyword evidence="17" id="KW-1185">Reference proteome</keyword>
<feature type="binding site" description="in other chain" evidence="12">
    <location>
        <position position="103"/>
    </location>
    <ligand>
        <name>substrate</name>
        <note>ligand shared between dimeric partners</note>
    </ligand>
</feature>
<dbReference type="NCBIfam" id="TIGR00873">
    <property type="entry name" value="gnd"/>
    <property type="match status" value="1"/>
</dbReference>
<evidence type="ECO:0000259" key="15">
    <source>
        <dbReference type="SMART" id="SM01350"/>
    </source>
</evidence>
<evidence type="ECO:0000256" key="3">
    <source>
        <dbReference type="ARBA" id="ARBA00008419"/>
    </source>
</evidence>
<feature type="binding site" description="in other chain" evidence="12">
    <location>
        <begin position="129"/>
        <end position="131"/>
    </location>
    <ligand>
        <name>substrate</name>
        <note>ligand shared between dimeric partners</note>
    </ligand>
</feature>
<dbReference type="GO" id="GO:0006098">
    <property type="term" value="P:pentose-phosphate shunt"/>
    <property type="evidence" value="ECO:0007669"/>
    <property type="project" value="UniProtKB-UniPathway"/>
</dbReference>
<dbReference type="GO" id="GO:0004616">
    <property type="term" value="F:phosphogluconate dehydrogenase (decarboxylating) activity"/>
    <property type="evidence" value="ECO:0007669"/>
    <property type="project" value="UniProtKB-EC"/>
</dbReference>
<dbReference type="Pfam" id="PF03446">
    <property type="entry name" value="NAD_binding_2"/>
    <property type="match status" value="1"/>
</dbReference>
<feature type="active site" description="Proton donor" evidence="11">
    <location>
        <position position="192"/>
    </location>
</feature>
<dbReference type="Proteomes" id="UP000593765">
    <property type="component" value="Chromosome"/>
</dbReference>
<feature type="binding site" evidence="12">
    <location>
        <position position="465"/>
    </location>
    <ligand>
        <name>substrate</name>
        <note>ligand shared between dimeric partners</note>
    </ligand>
</feature>
<evidence type="ECO:0000256" key="13">
    <source>
        <dbReference type="PIRSR" id="PIRSR000109-3"/>
    </source>
</evidence>
<dbReference type="SMART" id="SM01350">
    <property type="entry name" value="6PGD"/>
    <property type="match status" value="1"/>
</dbReference>
<dbReference type="PRINTS" id="PR00076">
    <property type="entry name" value="6PGDHDRGNASE"/>
</dbReference>
<feature type="binding site" description="in other chain" evidence="12">
    <location>
        <position position="295"/>
    </location>
    <ligand>
        <name>substrate</name>
        <note>ligand shared between dimeric partners</note>
    </ligand>
</feature>
<dbReference type="NCBIfam" id="NF006765">
    <property type="entry name" value="PRK09287.1"/>
    <property type="match status" value="1"/>
</dbReference>
<evidence type="ECO:0000313" key="16">
    <source>
        <dbReference type="EMBL" id="QOV91007.1"/>
    </source>
</evidence>
<dbReference type="GO" id="GO:0050661">
    <property type="term" value="F:NADP binding"/>
    <property type="evidence" value="ECO:0007669"/>
    <property type="project" value="InterPro"/>
</dbReference>
<dbReference type="InterPro" id="IPR006183">
    <property type="entry name" value="Pgluconate_DH"/>
</dbReference>
<dbReference type="GO" id="GO:0019521">
    <property type="term" value="P:D-gluconate metabolic process"/>
    <property type="evidence" value="ECO:0007669"/>
    <property type="project" value="UniProtKB-KW"/>
</dbReference>
<feature type="binding site" evidence="13">
    <location>
        <begin position="33"/>
        <end position="35"/>
    </location>
    <ligand>
        <name>NADP(+)</name>
        <dbReference type="ChEBI" id="CHEBI:58349"/>
    </ligand>
</feature>
<evidence type="ECO:0000256" key="4">
    <source>
        <dbReference type="ARBA" id="ARBA00013011"/>
    </source>
</evidence>
<dbReference type="InterPro" id="IPR006113">
    <property type="entry name" value="6PGDH_Gnd/GntZ"/>
</dbReference>
<dbReference type="PANTHER" id="PTHR11811">
    <property type="entry name" value="6-PHOSPHOGLUCONATE DEHYDROGENASE"/>
    <property type="match status" value="1"/>
</dbReference>
<evidence type="ECO:0000256" key="2">
    <source>
        <dbReference type="ARBA" id="ARBA00004874"/>
    </source>
</evidence>
<proteinExistence type="inferred from homology"/>
<dbReference type="InterPro" id="IPR006115">
    <property type="entry name" value="6PGDH_NADP-bd"/>
</dbReference>
<dbReference type="AlphaFoldDB" id="A0A7M2WZR6"/>
<dbReference type="RefSeq" id="WP_206294115.1">
    <property type="nucleotide sequence ID" value="NZ_CP063458.1"/>
</dbReference>
<dbReference type="UniPathway" id="UPA00115">
    <property type="reaction ID" value="UER00410"/>
</dbReference>
<evidence type="ECO:0000256" key="7">
    <source>
        <dbReference type="ARBA" id="ARBA00023064"/>
    </source>
</evidence>
<feature type="binding site" evidence="12">
    <location>
        <position position="459"/>
    </location>
    <ligand>
        <name>substrate</name>
        <note>ligand shared between dimeric partners</note>
    </ligand>
</feature>
<dbReference type="PIRSF" id="PIRSF000109">
    <property type="entry name" value="6PGD"/>
    <property type="match status" value="1"/>
</dbReference>
<feature type="active site" description="Proton acceptor" evidence="11">
    <location>
        <position position="185"/>
    </location>
</feature>
<feature type="binding site" evidence="13">
    <location>
        <position position="103"/>
    </location>
    <ligand>
        <name>NADP(+)</name>
        <dbReference type="ChEBI" id="CHEBI:58349"/>
    </ligand>
</feature>
<dbReference type="InterPro" id="IPR013328">
    <property type="entry name" value="6PGD_dom2"/>
</dbReference>
<feature type="binding site" description="in other chain" evidence="12">
    <location>
        <position position="193"/>
    </location>
    <ligand>
        <name>substrate</name>
        <note>ligand shared between dimeric partners</note>
    </ligand>
</feature>
<accession>A0A7M2WZR6</accession>
<evidence type="ECO:0000256" key="11">
    <source>
        <dbReference type="PIRSR" id="PIRSR000109-1"/>
    </source>
</evidence>
<gene>
    <name evidence="16" type="primary">gndA</name>
    <name evidence="16" type="ORF">IPV69_06510</name>
</gene>
<dbReference type="SUPFAM" id="SSF51735">
    <property type="entry name" value="NAD(P)-binding Rossmann-fold domains"/>
    <property type="match status" value="1"/>
</dbReference>
<dbReference type="InterPro" id="IPR036291">
    <property type="entry name" value="NAD(P)-bd_dom_sf"/>
</dbReference>
<comment type="similarity">
    <text evidence="3 10 14">Belongs to the 6-phosphogluconate dehydrogenase family.</text>
</comment>
<dbReference type="InterPro" id="IPR006114">
    <property type="entry name" value="6PGDH_C"/>
</dbReference>
<keyword evidence="10 14" id="KW-0521">NADP</keyword>
<dbReference type="FunFam" id="1.10.1040.10:FF:000002">
    <property type="entry name" value="6-phosphogluconate dehydrogenase, decarboxylating"/>
    <property type="match status" value="1"/>
</dbReference>